<dbReference type="eggNOG" id="KOG2058">
    <property type="taxonomic scope" value="Eukaryota"/>
</dbReference>
<dbReference type="CDD" id="cd06093">
    <property type="entry name" value="PX_domain"/>
    <property type="match status" value="1"/>
</dbReference>
<dbReference type="GO" id="GO:0031267">
    <property type="term" value="F:small GTPase binding"/>
    <property type="evidence" value="ECO:0007669"/>
    <property type="project" value="TreeGrafter"/>
</dbReference>
<dbReference type="KEGG" id="olu:OSTLU_25081"/>
<organism evidence="4 5">
    <name type="scientific">Ostreococcus lucimarinus (strain CCE9901)</name>
    <dbReference type="NCBI Taxonomy" id="436017"/>
    <lineage>
        <taxon>Eukaryota</taxon>
        <taxon>Viridiplantae</taxon>
        <taxon>Chlorophyta</taxon>
        <taxon>Mamiellophyceae</taxon>
        <taxon>Mamiellales</taxon>
        <taxon>Bathycoccaceae</taxon>
        <taxon>Ostreococcus</taxon>
    </lineage>
</organism>
<dbReference type="GO" id="GO:0035091">
    <property type="term" value="F:phosphatidylinositol binding"/>
    <property type="evidence" value="ECO:0007669"/>
    <property type="project" value="InterPro"/>
</dbReference>
<accession>A4S315</accession>
<dbReference type="SUPFAM" id="SSF64268">
    <property type="entry name" value="PX domain"/>
    <property type="match status" value="1"/>
</dbReference>
<dbReference type="PROSITE" id="PS50086">
    <property type="entry name" value="TBC_RABGAP"/>
    <property type="match status" value="1"/>
</dbReference>
<dbReference type="GO" id="GO:0005768">
    <property type="term" value="C:endosome"/>
    <property type="evidence" value="ECO:0007669"/>
    <property type="project" value="UniProtKB-ARBA"/>
</dbReference>
<dbReference type="HOGENOM" id="CLU_351046_0_0_1"/>
<dbReference type="OMA" id="DHRAEIW"/>
<gene>
    <name evidence="4" type="ORF">OSTLU_25081</name>
</gene>
<evidence type="ECO:0000259" key="3">
    <source>
        <dbReference type="PROSITE" id="PS50195"/>
    </source>
</evidence>
<dbReference type="Proteomes" id="UP000001568">
    <property type="component" value="Chromosome 9"/>
</dbReference>
<proteinExistence type="predicted"/>
<sequence>MSPVRASTKLATRARYAAIDEDAGEEDAASFVDADDRMPFGRASDFPPSYGEAKALKRVEGEASVSGEPSSEEEDLEAATPRDELGFEVPESLRETHEARRAVRADHRIRQMEYLEVYRNVPEKQRGVGGDACLALAVNGIHPDHRAEIWAEKLKAHVKQYSSSHSFYQYLELGQASLSDAERELIEGDVRAACPTHPLLRSDVAESTSRSTSSSFTHAFANTASEGFVLGGKGVAFQDFPRTLINILIAAAERSPHGYCSGFVVPAAVMLLLTEDEEASFWMLAGFTEDVLSSVISRSCINLYAEAKYIDLDVMLHEPELAAHLNEGDCRPSVVVAGLLTRVGLGVLPTESVLRLWDALILEGGQVLAPFSILVMKAAKEQLLAAAVGDLCETFDAEAARMHDVGDTLMDAIVASREMSSKFDSLSIRLGEREVTADVLNNLFNFRDVVRSLSESAGPEGIGRQEIITREELEEVVCATYCLEQFTDVDTAVDKKYQSRELLMAYDLAVRHKEELKTKGLRFDEFMKVLRVKSSTSSKLKMLAVKGDTVEARVKNFIIGETNDGMPTEKSVKLALFVANGVIPTQRLSSAPVESKILNGLASSENWYCEMRMNARAALILANFAIPLFITEDAVPSMERDDASDSKDAFDVSIIASKAKALDDSPRAFGGLVPLAHTEYHILVQTREGPPRVVKKRFSDFKSLHEELRKSGCYNVTRVAENAIGTDAALSVDPHVVASRSVSLQRYLDQLNACGLPKVHRFLRAFLGLDEPKSRVSRLRSLCAACSPARIVCGFTARARRR</sequence>
<evidence type="ECO:0008006" key="6">
    <source>
        <dbReference type="Google" id="ProtNLM"/>
    </source>
</evidence>
<dbReference type="RefSeq" id="XP_001419635.1">
    <property type="nucleotide sequence ID" value="XM_001419598.1"/>
</dbReference>
<dbReference type="InterPro" id="IPR001683">
    <property type="entry name" value="PX_dom"/>
</dbReference>
<dbReference type="Gramene" id="ABO97928">
    <property type="protein sequence ID" value="ABO97928"/>
    <property type="gene ID" value="OSTLU_25081"/>
</dbReference>
<dbReference type="PANTHER" id="PTHR47219:SF9">
    <property type="entry name" value="GTPASE ACTIVATING PROTEIN AND CENTROSOME-ASSOCIATED, ISOFORM B"/>
    <property type="match status" value="1"/>
</dbReference>
<feature type="domain" description="PX" evidence="3">
    <location>
        <begin position="658"/>
        <end position="773"/>
    </location>
</feature>
<evidence type="ECO:0000313" key="5">
    <source>
        <dbReference type="Proteomes" id="UP000001568"/>
    </source>
</evidence>
<protein>
    <recommendedName>
        <fullName evidence="6">Rab-GAP TBC domain-containing protein</fullName>
    </recommendedName>
</protein>
<dbReference type="GeneID" id="5003841"/>
<dbReference type="OrthoDB" id="17687at2759"/>
<feature type="region of interest" description="Disordered" evidence="1">
    <location>
        <begin position="57"/>
        <end position="81"/>
    </location>
</feature>
<name>A4S315_OSTLU</name>
<dbReference type="PANTHER" id="PTHR47219">
    <property type="entry name" value="RAB GTPASE-ACTIVATING PROTEIN 1-LIKE"/>
    <property type="match status" value="1"/>
</dbReference>
<dbReference type="Gene3D" id="1.10.8.270">
    <property type="entry name" value="putative rabgap domain of human tbc1 domain family member 14 like domains"/>
    <property type="match status" value="1"/>
</dbReference>
<dbReference type="InterPro" id="IPR036871">
    <property type="entry name" value="PX_dom_sf"/>
</dbReference>
<dbReference type="InterPro" id="IPR050302">
    <property type="entry name" value="Rab_GAP_TBC_domain"/>
</dbReference>
<reference evidence="4 5" key="1">
    <citation type="journal article" date="2007" name="Proc. Natl. Acad. Sci. U.S.A.">
        <title>The tiny eukaryote Ostreococcus provides genomic insights into the paradox of plankton speciation.</title>
        <authorList>
            <person name="Palenik B."/>
            <person name="Grimwood J."/>
            <person name="Aerts A."/>
            <person name="Rouze P."/>
            <person name="Salamov A."/>
            <person name="Putnam N."/>
            <person name="Dupont C."/>
            <person name="Jorgensen R."/>
            <person name="Derelle E."/>
            <person name="Rombauts S."/>
            <person name="Zhou K."/>
            <person name="Otillar R."/>
            <person name="Merchant S.S."/>
            <person name="Podell S."/>
            <person name="Gaasterland T."/>
            <person name="Napoli C."/>
            <person name="Gendler K."/>
            <person name="Manuell A."/>
            <person name="Tai V."/>
            <person name="Vallon O."/>
            <person name="Piganeau G."/>
            <person name="Jancek S."/>
            <person name="Heijde M."/>
            <person name="Jabbari K."/>
            <person name="Bowler C."/>
            <person name="Lohr M."/>
            <person name="Robbens S."/>
            <person name="Werner G."/>
            <person name="Dubchak I."/>
            <person name="Pazour G.J."/>
            <person name="Ren Q."/>
            <person name="Paulsen I."/>
            <person name="Delwiche C."/>
            <person name="Schmutz J."/>
            <person name="Rokhsar D."/>
            <person name="Van de Peer Y."/>
            <person name="Moreau H."/>
            <person name="Grigoriev I.V."/>
        </authorList>
    </citation>
    <scope>NUCLEOTIDE SEQUENCE [LARGE SCALE GENOMIC DNA]</scope>
    <source>
        <strain evidence="4 5">CCE9901</strain>
    </source>
</reference>
<evidence type="ECO:0000313" key="4">
    <source>
        <dbReference type="EMBL" id="ABO97928.1"/>
    </source>
</evidence>
<feature type="domain" description="Rab-GAP TBC" evidence="2">
    <location>
        <begin position="140"/>
        <end position="364"/>
    </location>
</feature>
<dbReference type="SMART" id="SM00164">
    <property type="entry name" value="TBC"/>
    <property type="match status" value="1"/>
</dbReference>
<dbReference type="AlphaFoldDB" id="A4S315"/>
<dbReference type="Gene3D" id="1.10.472.80">
    <property type="entry name" value="Ypt/Rab-GAP domain of gyp1p, domain 3"/>
    <property type="match status" value="1"/>
</dbReference>
<keyword evidence="5" id="KW-1185">Reference proteome</keyword>
<dbReference type="STRING" id="436017.A4S315"/>
<dbReference type="InterPro" id="IPR035969">
    <property type="entry name" value="Rab-GAP_TBC_sf"/>
</dbReference>
<dbReference type="Gene3D" id="3.30.1520.10">
    <property type="entry name" value="Phox-like domain"/>
    <property type="match status" value="1"/>
</dbReference>
<dbReference type="PROSITE" id="PS50195">
    <property type="entry name" value="PX"/>
    <property type="match status" value="1"/>
</dbReference>
<dbReference type="EMBL" id="CP000589">
    <property type="protein sequence ID" value="ABO97928.1"/>
    <property type="molecule type" value="Genomic_DNA"/>
</dbReference>
<dbReference type="SUPFAM" id="SSF47923">
    <property type="entry name" value="Ypt/Rab-GAP domain of gyp1p"/>
    <property type="match status" value="2"/>
</dbReference>
<dbReference type="GO" id="GO:0005096">
    <property type="term" value="F:GTPase activator activity"/>
    <property type="evidence" value="ECO:0007669"/>
    <property type="project" value="TreeGrafter"/>
</dbReference>
<evidence type="ECO:0000259" key="2">
    <source>
        <dbReference type="PROSITE" id="PS50086"/>
    </source>
</evidence>
<dbReference type="InterPro" id="IPR000195">
    <property type="entry name" value="Rab-GAP-TBC_dom"/>
</dbReference>
<evidence type="ECO:0000256" key="1">
    <source>
        <dbReference type="SAM" id="MobiDB-lite"/>
    </source>
</evidence>
<dbReference type="Pfam" id="PF00566">
    <property type="entry name" value="RabGAP-TBC"/>
    <property type="match status" value="1"/>
</dbReference>